<proteinExistence type="predicted"/>
<dbReference type="EMBL" id="WKED01000043">
    <property type="protein sequence ID" value="MCF5109207.1"/>
    <property type="molecule type" value="Genomic_DNA"/>
</dbReference>
<evidence type="ECO:0000313" key="3">
    <source>
        <dbReference type="Proteomes" id="UP000814003"/>
    </source>
</evidence>
<dbReference type="PANTHER" id="PTHR14015">
    <property type="entry name" value="OPIOID GROWTH FACTOR RECEPTOR OGFR ZETA-TYPE OPIOID RECEPTOR"/>
    <property type="match status" value="1"/>
</dbReference>
<dbReference type="InterPro" id="IPR006757">
    <property type="entry name" value="OGF_rcpt"/>
</dbReference>
<sequence>MQGQAMNAKDSICRYLGYGGPDHLHRTLDESLAWDDERLESTHDFVQWWFPLAEPSAFNPHAPVASHAEFEALGVDKRVRAGVERAMHRMLRFYGLRQEASGVINKAREWDRRSPNWAFKKSHNDLRITRLLKSLCLLGHRQQAEALLSALEDIIKCERDPSDQGALIFWREALL</sequence>
<name>A0ABS9FCW4_9PSED</name>
<accession>A0ABS9FCW4</accession>
<feature type="domain" description="Opioid growth factor receptor (OGFr) conserved" evidence="1">
    <location>
        <begin position="30"/>
        <end position="148"/>
    </location>
</feature>
<reference evidence="2 3" key="1">
    <citation type="submission" date="2019-11" db="EMBL/GenBank/DDBJ databases">
        <title>Epiphytic Pseudomonas syringae from cherry orchards.</title>
        <authorList>
            <person name="Hulin M.T."/>
        </authorList>
    </citation>
    <scope>NUCLEOTIDE SEQUENCE [LARGE SCALE GENOMIC DNA]</scope>
    <source>
        <strain evidence="2 3">PA-6-5B</strain>
    </source>
</reference>
<organism evidence="2 3">
    <name type="scientific">Pseudomonas gessardii</name>
    <dbReference type="NCBI Taxonomy" id="78544"/>
    <lineage>
        <taxon>Bacteria</taxon>
        <taxon>Pseudomonadati</taxon>
        <taxon>Pseudomonadota</taxon>
        <taxon>Gammaproteobacteria</taxon>
        <taxon>Pseudomonadales</taxon>
        <taxon>Pseudomonadaceae</taxon>
        <taxon>Pseudomonas</taxon>
    </lineage>
</organism>
<dbReference type="InterPro" id="IPR039574">
    <property type="entry name" value="OGFr"/>
</dbReference>
<comment type="caution">
    <text evidence="2">The sequence shown here is derived from an EMBL/GenBank/DDBJ whole genome shotgun (WGS) entry which is preliminary data.</text>
</comment>
<evidence type="ECO:0000259" key="1">
    <source>
        <dbReference type="Pfam" id="PF04664"/>
    </source>
</evidence>
<dbReference type="Pfam" id="PF04664">
    <property type="entry name" value="OGFr_N"/>
    <property type="match status" value="1"/>
</dbReference>
<evidence type="ECO:0000313" key="2">
    <source>
        <dbReference type="EMBL" id="MCF5109207.1"/>
    </source>
</evidence>
<keyword evidence="3" id="KW-1185">Reference proteome</keyword>
<gene>
    <name evidence="2" type="ORF">GIW56_20460</name>
</gene>
<protein>
    <recommendedName>
        <fullName evidence="1">Opioid growth factor receptor (OGFr) conserved domain-containing protein</fullName>
    </recommendedName>
</protein>
<dbReference type="PANTHER" id="PTHR14015:SF2">
    <property type="entry name" value="OPIOID GROWTH FACTOR RECEPTOR (OGFR) CONSERVED DOMAIN-CONTAINING PROTEIN"/>
    <property type="match status" value="1"/>
</dbReference>
<dbReference type="Proteomes" id="UP000814003">
    <property type="component" value="Unassembled WGS sequence"/>
</dbReference>